<dbReference type="SUPFAM" id="SSF53474">
    <property type="entry name" value="alpha/beta-Hydrolases"/>
    <property type="match status" value="1"/>
</dbReference>
<dbReference type="InterPro" id="IPR050266">
    <property type="entry name" value="AB_hydrolase_sf"/>
</dbReference>
<evidence type="ECO:0000259" key="1">
    <source>
        <dbReference type="Pfam" id="PF00561"/>
    </source>
</evidence>
<accession>A0ABW9FGZ4</accession>
<feature type="domain" description="AB hydrolase-1" evidence="1">
    <location>
        <begin position="32"/>
        <end position="132"/>
    </location>
</feature>
<evidence type="ECO:0000313" key="3">
    <source>
        <dbReference type="Proteomes" id="UP001629745"/>
    </source>
</evidence>
<sequence>MTVQLTETTVTRSGHTISYRDSGGSSGTHQVPVILVHGMGGDNRTWDRFARSVTARGRRVLAVDLRGHGRSARAASYLFGEFGDDILGLCEDLDFDRVDLVGHSLGGHAASLVAQQRPELVRRLVLEEAPLPLRPGDPVPSFGGRLPSLVELWHATTSMLRSPRAVWAFDRSMTASALTQFHEPHPLWWQRLTDIEAKTLILRGGPTGMVDPVLLDVAVQAIRDCEVVSFACGHSIHRDRFRDFENAVLPFLMAP</sequence>
<gene>
    <name evidence="2" type="ORF">ABEU20_003430</name>
</gene>
<reference evidence="2 3" key="1">
    <citation type="submission" date="2023-11" db="EMBL/GenBank/DDBJ databases">
        <authorList>
            <person name="Val-Calvo J."/>
            <person name="Scortti M."/>
            <person name="Vazquez-Boland J."/>
        </authorList>
    </citation>
    <scope>NUCLEOTIDE SEQUENCE [LARGE SCALE GENOMIC DNA]</scope>
    <source>
        <strain evidence="2 3">PAM 2766</strain>
    </source>
</reference>
<comment type="caution">
    <text evidence="2">The sequence shown here is derived from an EMBL/GenBank/DDBJ whole genome shotgun (WGS) entry which is preliminary data.</text>
</comment>
<dbReference type="Proteomes" id="UP001629745">
    <property type="component" value="Unassembled WGS sequence"/>
</dbReference>
<organism evidence="2 3">
    <name type="scientific">Rhodococcus parequi</name>
    <dbReference type="NCBI Taxonomy" id="3137122"/>
    <lineage>
        <taxon>Bacteria</taxon>
        <taxon>Bacillati</taxon>
        <taxon>Actinomycetota</taxon>
        <taxon>Actinomycetes</taxon>
        <taxon>Mycobacteriales</taxon>
        <taxon>Nocardiaceae</taxon>
        <taxon>Rhodococcus</taxon>
    </lineage>
</organism>
<keyword evidence="2" id="KW-0378">Hydrolase</keyword>
<dbReference type="InterPro" id="IPR000073">
    <property type="entry name" value="AB_hydrolase_1"/>
</dbReference>
<dbReference type="InterPro" id="IPR029058">
    <property type="entry name" value="AB_hydrolase_fold"/>
</dbReference>
<dbReference type="GO" id="GO:0016787">
    <property type="term" value="F:hydrolase activity"/>
    <property type="evidence" value="ECO:0007669"/>
    <property type="project" value="UniProtKB-KW"/>
</dbReference>
<dbReference type="RefSeq" id="WP_420165335.1">
    <property type="nucleotide sequence ID" value="NZ_JBDLNV010000005.1"/>
</dbReference>
<dbReference type="Gene3D" id="3.40.50.1820">
    <property type="entry name" value="alpha/beta hydrolase"/>
    <property type="match status" value="1"/>
</dbReference>
<evidence type="ECO:0000313" key="2">
    <source>
        <dbReference type="EMBL" id="MFM1724835.1"/>
    </source>
</evidence>
<dbReference type="Pfam" id="PF00561">
    <property type="entry name" value="Abhydrolase_1"/>
    <property type="match status" value="1"/>
</dbReference>
<dbReference type="PRINTS" id="PR00111">
    <property type="entry name" value="ABHYDROLASE"/>
</dbReference>
<proteinExistence type="predicted"/>
<protein>
    <submittedName>
        <fullName evidence="2">Alpha/beta fold hydrolase</fullName>
    </submittedName>
</protein>
<dbReference type="PANTHER" id="PTHR43798:SF33">
    <property type="entry name" value="HYDROLASE, PUTATIVE (AFU_ORTHOLOGUE AFUA_2G14860)-RELATED"/>
    <property type="match status" value="1"/>
</dbReference>
<dbReference type="PANTHER" id="PTHR43798">
    <property type="entry name" value="MONOACYLGLYCEROL LIPASE"/>
    <property type="match status" value="1"/>
</dbReference>
<keyword evidence="3" id="KW-1185">Reference proteome</keyword>
<dbReference type="EMBL" id="JBDLNV010000005">
    <property type="protein sequence ID" value="MFM1724835.1"/>
    <property type="molecule type" value="Genomic_DNA"/>
</dbReference>
<name>A0ABW9FGZ4_9NOCA</name>